<feature type="compositionally biased region" description="Basic and acidic residues" evidence="3">
    <location>
        <begin position="552"/>
        <end position="561"/>
    </location>
</feature>
<feature type="region of interest" description="Disordered" evidence="3">
    <location>
        <begin position="1"/>
        <end position="56"/>
    </location>
</feature>
<dbReference type="Pfam" id="PF00439">
    <property type="entry name" value="Bromodomain"/>
    <property type="match status" value="1"/>
</dbReference>
<dbReference type="SMART" id="SM00297">
    <property type="entry name" value="BROMO"/>
    <property type="match status" value="1"/>
</dbReference>
<feature type="compositionally biased region" description="Basic residues" evidence="3">
    <location>
        <begin position="37"/>
        <end position="46"/>
    </location>
</feature>
<keyword evidence="1 2" id="KW-0103">Bromodomain</keyword>
<feature type="compositionally biased region" description="Polar residues" evidence="3">
    <location>
        <begin position="999"/>
        <end position="1009"/>
    </location>
</feature>
<feature type="compositionally biased region" description="Basic residues" evidence="3">
    <location>
        <begin position="688"/>
        <end position="698"/>
    </location>
</feature>
<feature type="region of interest" description="Disordered" evidence="3">
    <location>
        <begin position="981"/>
        <end position="1013"/>
    </location>
</feature>
<dbReference type="PROSITE" id="PS50014">
    <property type="entry name" value="BROMODOMAIN_2"/>
    <property type="match status" value="1"/>
</dbReference>
<dbReference type="InterPro" id="IPR036427">
    <property type="entry name" value="Bromodomain-like_sf"/>
</dbReference>
<feature type="domain" description="Bromo" evidence="4">
    <location>
        <begin position="73"/>
        <end position="145"/>
    </location>
</feature>
<dbReference type="EMBL" id="GEDC01009437">
    <property type="protein sequence ID" value="JAS27861.1"/>
    <property type="molecule type" value="Transcribed_RNA"/>
</dbReference>
<dbReference type="SUPFAM" id="SSF47370">
    <property type="entry name" value="Bromodomain"/>
    <property type="match status" value="1"/>
</dbReference>
<dbReference type="PANTHER" id="PTHR31095">
    <property type="entry name" value="RIKEN CDNA 9930021J03 GENE"/>
    <property type="match status" value="1"/>
</dbReference>
<dbReference type="InterPro" id="IPR056522">
    <property type="entry name" value="KIAA2026_hel"/>
</dbReference>
<feature type="compositionally biased region" description="Basic and acidic residues" evidence="3">
    <location>
        <begin position="655"/>
        <end position="677"/>
    </location>
</feature>
<evidence type="ECO:0000256" key="3">
    <source>
        <dbReference type="SAM" id="MobiDB-lite"/>
    </source>
</evidence>
<reference evidence="5" key="1">
    <citation type="submission" date="2015-12" db="EMBL/GenBank/DDBJ databases">
        <title>De novo transcriptome assembly of four potential Pierce s Disease insect vectors from Arizona vineyards.</title>
        <authorList>
            <person name="Tassone E.E."/>
        </authorList>
    </citation>
    <scope>NUCLEOTIDE SEQUENCE</scope>
</reference>
<dbReference type="InterPro" id="IPR001487">
    <property type="entry name" value="Bromodomain"/>
</dbReference>
<evidence type="ECO:0000259" key="4">
    <source>
        <dbReference type="PROSITE" id="PS50014"/>
    </source>
</evidence>
<accession>A0A1B6DQB7</accession>
<dbReference type="CDD" id="cd04369">
    <property type="entry name" value="Bromodomain"/>
    <property type="match status" value="1"/>
</dbReference>
<gene>
    <name evidence="5" type="ORF">g.14108</name>
</gene>
<dbReference type="Gene3D" id="1.20.920.10">
    <property type="entry name" value="Bromodomain-like"/>
    <property type="match status" value="1"/>
</dbReference>
<feature type="compositionally biased region" description="Basic residues" evidence="3">
    <location>
        <begin position="643"/>
        <end position="654"/>
    </location>
</feature>
<feature type="compositionally biased region" description="Basic and acidic residues" evidence="3">
    <location>
        <begin position="568"/>
        <end position="577"/>
    </location>
</feature>
<dbReference type="Pfam" id="PF23450">
    <property type="entry name" value="KIAA2026_hel"/>
    <property type="match status" value="1"/>
</dbReference>
<dbReference type="AlphaFoldDB" id="A0A1B6DQB7"/>
<organism evidence="5">
    <name type="scientific">Clastoptera arizonana</name>
    <name type="common">Arizona spittle bug</name>
    <dbReference type="NCBI Taxonomy" id="38151"/>
    <lineage>
        <taxon>Eukaryota</taxon>
        <taxon>Metazoa</taxon>
        <taxon>Ecdysozoa</taxon>
        <taxon>Arthropoda</taxon>
        <taxon>Hexapoda</taxon>
        <taxon>Insecta</taxon>
        <taxon>Pterygota</taxon>
        <taxon>Neoptera</taxon>
        <taxon>Paraneoptera</taxon>
        <taxon>Hemiptera</taxon>
        <taxon>Auchenorrhyncha</taxon>
        <taxon>Cercopoidea</taxon>
        <taxon>Clastopteridae</taxon>
        <taxon>Clastoptera</taxon>
    </lineage>
</organism>
<evidence type="ECO:0000256" key="2">
    <source>
        <dbReference type="PROSITE-ProRule" id="PRU00035"/>
    </source>
</evidence>
<feature type="compositionally biased region" description="Basic and acidic residues" evidence="3">
    <location>
        <begin position="47"/>
        <end position="56"/>
    </location>
</feature>
<feature type="region of interest" description="Disordered" evidence="3">
    <location>
        <begin position="548"/>
        <end position="706"/>
    </location>
</feature>
<evidence type="ECO:0000313" key="5">
    <source>
        <dbReference type="EMBL" id="JAS27861.1"/>
    </source>
</evidence>
<dbReference type="PANTHER" id="PTHR31095:SF3">
    <property type="entry name" value="RIKEN CDNA 9930021J03 GENE"/>
    <property type="match status" value="1"/>
</dbReference>
<sequence>MEGKDLPKKSPKQRKRKVCSSEFVNDNESQNEEVVKVPKKRGRKPKEKNPVRKNSEDQLNDIKQIYRIIEKLKSSVLANSFLDKPDENQSDMSDYNKDITRPIWINEIIRKYKNNEYLTATELAADFRLMLTNCYEFWGQNASITKKALQLEQRFEQKLLALPEETQRLCSLLVTHGEEIDNICEDDDSDDSNTVSKKGYFSKLLKWVILEPRNNSENMEESDHDLHLWEEKYFLNDDVIEQTASMPEFLEIGHFLHLIANELKIDPISPTEMERMLVVPETSNTLANLMTSLLVPPLGRTKRDSGMSYTIWTSKLNHQVSQWYEVFENNDSDLAKIFEDIGIDPHFWSVMGEENPFNKYKFHELSLLKKVWLLRSLCDYLLHNHKLIQECVNSYDKEKLRDVMVGKDKEGYSYHYFPMFNEIRIFKMSKITNCELNIFESIGMSAEEDDHLSGCKRRPPKSVRHRYNFQIVADSVESLSSLVNMFYSTDLQENDEQAALREKLNIVLEEWKPKENEMKTAIYRLRKKMYKEFLDHYDRSDSFSGFTQWQSSEEKSNDKNTDLFSEQTGEKSSEYKEGQPASVFNEESQDKRNSHDRRSKRESQLKLLNFSEENDEESESDEVLSEIYDDDSSEEWQVPGTKLKTKKRTLSKKAKMAELADKEDEKKNCSKISDESKSSLNEGVQTVSKKKSKIKKEKSKKDSVKNDNNSVIIKEEVIIPKVESTVNQFPEIPVPMKVEQENACGKSIEKINVTQSTLSFNKETLPKMDISKIKKSESPEPESDVVYISDTEDSVDVKPDKKDLPKVTPVKRINYSANQNALHTTYSNQTPTISTSNPPYTVPPNTFMPQQYNPNSVQTQHMAHNQTPIQRTQLPYPQQTGLQQTQIPHPQPSAVQMQNLPTGTQSNNYGIIQRSPTNQAMYISNSRAGGNTLFNTSPRMQTVNAFNSRNLSVPVRGTSPQRMNSPRQRGQNYNMMVRLSPQQSPRGRGAIRSPRMQGFSPNSNINYRSPQPGVRQLNGMVRTPNSATGNMNPRTPTSVGRVVGNIRQGVARNLQFSESPQRQNTRNSLPEIEGELKVGETDNGGFGYVVVLADGGKISLTSNQLAQIRSENGGILPKRCKVPLKNNK</sequence>
<protein>
    <recommendedName>
        <fullName evidence="4">Bromo domain-containing protein</fullName>
    </recommendedName>
</protein>
<name>A0A1B6DQB7_9HEMI</name>
<evidence type="ECO:0000256" key="1">
    <source>
        <dbReference type="ARBA" id="ARBA00023117"/>
    </source>
</evidence>
<feature type="compositionally biased region" description="Basic residues" evidence="3">
    <location>
        <begin position="9"/>
        <end position="18"/>
    </location>
</feature>
<dbReference type="InterPro" id="IPR040214">
    <property type="entry name" value="BRD10"/>
</dbReference>
<feature type="compositionally biased region" description="Acidic residues" evidence="3">
    <location>
        <begin position="612"/>
        <end position="634"/>
    </location>
</feature>
<proteinExistence type="predicted"/>